<keyword evidence="4 5" id="KW-0804">Transcription</keyword>
<feature type="non-terminal residue" evidence="7">
    <location>
        <position position="149"/>
    </location>
</feature>
<dbReference type="Gene3D" id="1.10.1740.10">
    <property type="match status" value="1"/>
</dbReference>
<organism evidence="7 8">
    <name type="scientific">Pseudoroseomonas cervicalis ATCC 49957</name>
    <dbReference type="NCBI Taxonomy" id="525371"/>
    <lineage>
        <taxon>Bacteria</taxon>
        <taxon>Pseudomonadati</taxon>
        <taxon>Pseudomonadota</taxon>
        <taxon>Alphaproteobacteria</taxon>
        <taxon>Acetobacterales</taxon>
        <taxon>Roseomonadaceae</taxon>
        <taxon>Roseomonas</taxon>
    </lineage>
</organism>
<dbReference type="InterPro" id="IPR007627">
    <property type="entry name" value="RNA_pol_sigma70_r2"/>
</dbReference>
<sequence>MMTLPRALSPLARLRPAPAPRAAADGALPPALARDREAASDETLIAWAAAGDRLAFGALAGRHLPRLYGLAHRITGSAAEAEDVAQEALLRAWQKAGQFDPERARFATWLHRIASNLAIDHCRRRGAAAPLPLAEHWPDPASGPEQALQ</sequence>
<dbReference type="InterPro" id="IPR039425">
    <property type="entry name" value="RNA_pol_sigma-70-like"/>
</dbReference>
<reference evidence="7 8" key="1">
    <citation type="submission" date="2010-04" db="EMBL/GenBank/DDBJ databases">
        <authorList>
            <person name="Qin X."/>
            <person name="Bachman B."/>
            <person name="Battles P."/>
            <person name="Bell A."/>
            <person name="Bess C."/>
            <person name="Bickham C."/>
            <person name="Chaboub L."/>
            <person name="Chen D."/>
            <person name="Coyle M."/>
            <person name="Deiros D.R."/>
            <person name="Dinh H."/>
            <person name="Forbes L."/>
            <person name="Fowler G."/>
            <person name="Francisco L."/>
            <person name="Fu Q."/>
            <person name="Gubbala S."/>
            <person name="Hale W."/>
            <person name="Han Y."/>
            <person name="Hemphill L."/>
            <person name="Highlander S.K."/>
            <person name="Hirani K."/>
            <person name="Hogues M."/>
            <person name="Jackson L."/>
            <person name="Jakkamsetti A."/>
            <person name="Javaid M."/>
            <person name="Jiang H."/>
            <person name="Korchina V."/>
            <person name="Kovar C."/>
            <person name="Lara F."/>
            <person name="Lee S."/>
            <person name="Mata R."/>
            <person name="Mathew T."/>
            <person name="Moen C."/>
            <person name="Morales K."/>
            <person name="Munidasa M."/>
            <person name="Nazareth L."/>
            <person name="Ngo R."/>
            <person name="Nguyen L."/>
            <person name="Okwuonu G."/>
            <person name="Ongeri F."/>
            <person name="Patil S."/>
            <person name="Petrosino J."/>
            <person name="Pham C."/>
            <person name="Pham P."/>
            <person name="Pu L.-L."/>
            <person name="Puazo M."/>
            <person name="Raj R."/>
            <person name="Reid J."/>
            <person name="Rouhana J."/>
            <person name="Saada N."/>
            <person name="Shang Y."/>
            <person name="Simmons D."/>
            <person name="Thornton R."/>
            <person name="Warren J."/>
            <person name="Weissenberger G."/>
            <person name="Zhang J."/>
            <person name="Zhang L."/>
            <person name="Zhou C."/>
            <person name="Zhu D."/>
            <person name="Muzny D."/>
            <person name="Worley K."/>
            <person name="Gibbs R."/>
        </authorList>
    </citation>
    <scope>NUCLEOTIDE SEQUENCE [LARGE SCALE GENOMIC DNA]</scope>
    <source>
        <strain evidence="7 8">ATCC 49957</strain>
    </source>
</reference>
<dbReference type="PROSITE" id="PS01063">
    <property type="entry name" value="SIGMA70_ECF"/>
    <property type="match status" value="1"/>
</dbReference>
<name>D5RP28_9PROT</name>
<dbReference type="NCBIfam" id="TIGR02937">
    <property type="entry name" value="sigma70-ECF"/>
    <property type="match status" value="1"/>
</dbReference>
<keyword evidence="8" id="KW-1185">Reference proteome</keyword>
<evidence type="ECO:0000313" key="7">
    <source>
        <dbReference type="EMBL" id="EFH10942.1"/>
    </source>
</evidence>
<dbReference type="InterPro" id="IPR013325">
    <property type="entry name" value="RNA_pol_sigma_r2"/>
</dbReference>
<dbReference type="SUPFAM" id="SSF88946">
    <property type="entry name" value="Sigma2 domain of RNA polymerase sigma factors"/>
    <property type="match status" value="1"/>
</dbReference>
<evidence type="ECO:0000313" key="8">
    <source>
        <dbReference type="Proteomes" id="UP000005324"/>
    </source>
</evidence>
<accession>D5RP28</accession>
<dbReference type="GO" id="GO:0003677">
    <property type="term" value="F:DNA binding"/>
    <property type="evidence" value="ECO:0007669"/>
    <property type="project" value="UniProtKB-KW"/>
</dbReference>
<dbReference type="Proteomes" id="UP000005324">
    <property type="component" value="Unassembled WGS sequence"/>
</dbReference>
<dbReference type="GO" id="GO:0016987">
    <property type="term" value="F:sigma factor activity"/>
    <property type="evidence" value="ECO:0007669"/>
    <property type="project" value="UniProtKB-KW"/>
</dbReference>
<dbReference type="HOGENOM" id="CLU_1753637_0_0_5"/>
<dbReference type="InterPro" id="IPR000838">
    <property type="entry name" value="RNA_pol_sigma70_ECF_CS"/>
</dbReference>
<proteinExistence type="inferred from homology"/>
<comment type="caution">
    <text evidence="7">The sequence shown here is derived from an EMBL/GenBank/DDBJ whole genome shotgun (WGS) entry which is preliminary data.</text>
</comment>
<protein>
    <recommendedName>
        <fullName evidence="5">RNA polymerase sigma factor</fullName>
    </recommendedName>
</protein>
<dbReference type="PANTHER" id="PTHR43133:SF8">
    <property type="entry name" value="RNA POLYMERASE SIGMA FACTOR HI_1459-RELATED"/>
    <property type="match status" value="1"/>
</dbReference>
<evidence type="ECO:0000256" key="4">
    <source>
        <dbReference type="ARBA" id="ARBA00023163"/>
    </source>
</evidence>
<keyword evidence="1 5" id="KW-0805">Transcription regulation</keyword>
<gene>
    <name evidence="7" type="primary">sigW</name>
    <name evidence="7" type="ORF">HMPREF0731_2839</name>
</gene>
<keyword evidence="3 5" id="KW-0238">DNA-binding</keyword>
<evidence type="ECO:0000256" key="1">
    <source>
        <dbReference type="ARBA" id="ARBA00023015"/>
    </source>
</evidence>
<dbReference type="PANTHER" id="PTHR43133">
    <property type="entry name" value="RNA POLYMERASE ECF-TYPE SIGMA FACTO"/>
    <property type="match status" value="1"/>
</dbReference>
<dbReference type="GO" id="GO:0006352">
    <property type="term" value="P:DNA-templated transcription initiation"/>
    <property type="evidence" value="ECO:0007669"/>
    <property type="project" value="InterPro"/>
</dbReference>
<feature type="domain" description="RNA polymerase sigma-70 region 2" evidence="6">
    <location>
        <begin position="60"/>
        <end position="126"/>
    </location>
</feature>
<keyword evidence="2 5" id="KW-0731">Sigma factor</keyword>
<evidence type="ECO:0000256" key="5">
    <source>
        <dbReference type="RuleBase" id="RU000716"/>
    </source>
</evidence>
<dbReference type="InterPro" id="IPR014284">
    <property type="entry name" value="RNA_pol_sigma-70_dom"/>
</dbReference>
<comment type="similarity">
    <text evidence="5">Belongs to the sigma-70 factor family. ECF subfamily.</text>
</comment>
<dbReference type="AlphaFoldDB" id="D5RP28"/>
<dbReference type="EMBL" id="ADVL01000595">
    <property type="protein sequence ID" value="EFH10942.1"/>
    <property type="molecule type" value="Genomic_DNA"/>
</dbReference>
<evidence type="ECO:0000256" key="3">
    <source>
        <dbReference type="ARBA" id="ARBA00023125"/>
    </source>
</evidence>
<dbReference type="Pfam" id="PF04542">
    <property type="entry name" value="Sigma70_r2"/>
    <property type="match status" value="1"/>
</dbReference>
<evidence type="ECO:0000256" key="2">
    <source>
        <dbReference type="ARBA" id="ARBA00023082"/>
    </source>
</evidence>
<evidence type="ECO:0000259" key="6">
    <source>
        <dbReference type="Pfam" id="PF04542"/>
    </source>
</evidence>